<keyword evidence="2" id="KW-1185">Reference proteome</keyword>
<proteinExistence type="predicted"/>
<name>A0ABR6CUY9_9BACI</name>
<evidence type="ECO:0000313" key="2">
    <source>
        <dbReference type="Proteomes" id="UP000626697"/>
    </source>
</evidence>
<organism evidence="1 2">
    <name type="scientific">Peribacillus huizhouensis</name>
    <dbReference type="NCBI Taxonomy" id="1501239"/>
    <lineage>
        <taxon>Bacteria</taxon>
        <taxon>Bacillati</taxon>
        <taxon>Bacillota</taxon>
        <taxon>Bacilli</taxon>
        <taxon>Bacillales</taxon>
        <taxon>Bacillaceae</taxon>
        <taxon>Peribacillus</taxon>
    </lineage>
</organism>
<reference evidence="1 2" key="1">
    <citation type="submission" date="2020-08" db="EMBL/GenBank/DDBJ databases">
        <title>Genomic Encyclopedia of Type Strains, Phase IV (KMG-IV): sequencing the most valuable type-strain genomes for metagenomic binning, comparative biology and taxonomic classification.</title>
        <authorList>
            <person name="Goeker M."/>
        </authorList>
    </citation>
    <scope>NUCLEOTIDE SEQUENCE [LARGE SCALE GENOMIC DNA]</scope>
    <source>
        <strain evidence="1 2">DSM 105481</strain>
    </source>
</reference>
<accession>A0ABR6CUY9</accession>
<dbReference type="InterPro" id="IPR036388">
    <property type="entry name" value="WH-like_DNA-bd_sf"/>
</dbReference>
<dbReference type="Pfam" id="PF13730">
    <property type="entry name" value="HTH_36"/>
    <property type="match status" value="1"/>
</dbReference>
<protein>
    <submittedName>
        <fullName evidence="1">DNA-binding Lrp family transcriptional regulator</fullName>
    </submittedName>
</protein>
<dbReference type="EMBL" id="JACJHX010000014">
    <property type="protein sequence ID" value="MBA9028483.1"/>
    <property type="molecule type" value="Genomic_DNA"/>
</dbReference>
<evidence type="ECO:0000313" key="1">
    <source>
        <dbReference type="EMBL" id="MBA9028483.1"/>
    </source>
</evidence>
<dbReference type="GO" id="GO:0003677">
    <property type="term" value="F:DNA binding"/>
    <property type="evidence" value="ECO:0007669"/>
    <property type="project" value="UniProtKB-KW"/>
</dbReference>
<keyword evidence="1" id="KW-0238">DNA-binding</keyword>
<sequence>MAKKKIEYIAGVQTYQELASFASVEELNEAILLHLDSLELTKTETEVLLLLARYSCVYPGVSFLCKTKIAEMIGKSRRTVIRVCLKLEQLGAIRQYEMKRTTDMKQTSNAIVIQFIQKEKLVQTDLSSTKEDVVTQEMPENVTPKSCIPFKQKNKELDHTYQDGHSSAYQRFKGMIHNFVSDCPLVDKLYGIYVAQTHYIKNVYTQEELLHIGISAIKTCFQATKRKKIRNLAGYYNGTLSNMLDQLYYDSVFPNFDEEATNEELEWLV</sequence>
<dbReference type="Gene3D" id="1.10.10.10">
    <property type="entry name" value="Winged helix-like DNA-binding domain superfamily/Winged helix DNA-binding domain"/>
    <property type="match status" value="1"/>
</dbReference>
<dbReference type="Proteomes" id="UP000626697">
    <property type="component" value="Unassembled WGS sequence"/>
</dbReference>
<comment type="caution">
    <text evidence="1">The sequence shown here is derived from an EMBL/GenBank/DDBJ whole genome shotgun (WGS) entry which is preliminary data.</text>
</comment>
<dbReference type="RefSeq" id="WP_182503569.1">
    <property type="nucleotide sequence ID" value="NZ_JACJHX010000014.1"/>
</dbReference>
<gene>
    <name evidence="1" type="ORF">HNP81_003803</name>
</gene>